<feature type="compositionally biased region" description="Low complexity" evidence="1">
    <location>
        <begin position="69"/>
        <end position="79"/>
    </location>
</feature>
<organism evidence="2 3">
    <name type="scientific">Galerina marginata (strain CBS 339.88)</name>
    <dbReference type="NCBI Taxonomy" id="685588"/>
    <lineage>
        <taxon>Eukaryota</taxon>
        <taxon>Fungi</taxon>
        <taxon>Dikarya</taxon>
        <taxon>Basidiomycota</taxon>
        <taxon>Agaricomycotina</taxon>
        <taxon>Agaricomycetes</taxon>
        <taxon>Agaricomycetidae</taxon>
        <taxon>Agaricales</taxon>
        <taxon>Agaricineae</taxon>
        <taxon>Strophariaceae</taxon>
        <taxon>Galerina</taxon>
    </lineage>
</organism>
<feature type="region of interest" description="Disordered" evidence="1">
    <location>
        <begin position="98"/>
        <end position="125"/>
    </location>
</feature>
<dbReference type="EMBL" id="KL142404">
    <property type="protein sequence ID" value="KDR69086.1"/>
    <property type="molecule type" value="Genomic_DNA"/>
</dbReference>
<protein>
    <submittedName>
        <fullName evidence="2">Uncharacterized protein</fullName>
    </submittedName>
</protein>
<accession>A0A067SDV8</accession>
<sequence>MPALGALHLSQPPPTLLSTPRETETNAVASMSSAAINSIRRRQMNSPTTPSQWRQSTLCLSPAPSHYQTPPRSSPSSTSHYDGLVGIVSNLLRGTRHDIALPLDPPDPPEGGSASILAGDDLKPPKRIVRKGGEFSSVWFSRGGARQKLPGFGAGLTAFQEALLLKARTWEFVSRMMLVGMIPVPSTNESELDELEQAASVTGSVGVTRERHSPHQPARRHTTRHQRQQPTTWHRLCASASQLPLRCLSYHGRHLGYRQQLARRHCTR</sequence>
<gene>
    <name evidence="2" type="ORF">GALMADRAFT_145808</name>
</gene>
<feature type="region of interest" description="Disordered" evidence="1">
    <location>
        <begin position="202"/>
        <end position="232"/>
    </location>
</feature>
<evidence type="ECO:0000313" key="3">
    <source>
        <dbReference type="Proteomes" id="UP000027222"/>
    </source>
</evidence>
<dbReference type="AlphaFoldDB" id="A0A067SDV8"/>
<evidence type="ECO:0000256" key="1">
    <source>
        <dbReference type="SAM" id="MobiDB-lite"/>
    </source>
</evidence>
<keyword evidence="3" id="KW-1185">Reference proteome</keyword>
<proteinExistence type="predicted"/>
<evidence type="ECO:0000313" key="2">
    <source>
        <dbReference type="EMBL" id="KDR69086.1"/>
    </source>
</evidence>
<dbReference type="HOGENOM" id="CLU_1038464_0_0_1"/>
<feature type="region of interest" description="Disordered" evidence="1">
    <location>
        <begin position="1"/>
        <end position="20"/>
    </location>
</feature>
<feature type="region of interest" description="Disordered" evidence="1">
    <location>
        <begin position="61"/>
        <end position="81"/>
    </location>
</feature>
<feature type="compositionally biased region" description="Basic residues" evidence="1">
    <location>
        <begin position="214"/>
        <end position="227"/>
    </location>
</feature>
<reference evidence="3" key="1">
    <citation type="journal article" date="2014" name="Proc. Natl. Acad. Sci. U.S.A.">
        <title>Extensive sampling of basidiomycete genomes demonstrates inadequacy of the white-rot/brown-rot paradigm for wood decay fungi.</title>
        <authorList>
            <person name="Riley R."/>
            <person name="Salamov A.A."/>
            <person name="Brown D.W."/>
            <person name="Nagy L.G."/>
            <person name="Floudas D."/>
            <person name="Held B.W."/>
            <person name="Levasseur A."/>
            <person name="Lombard V."/>
            <person name="Morin E."/>
            <person name="Otillar R."/>
            <person name="Lindquist E.A."/>
            <person name="Sun H."/>
            <person name="LaButti K.M."/>
            <person name="Schmutz J."/>
            <person name="Jabbour D."/>
            <person name="Luo H."/>
            <person name="Baker S.E."/>
            <person name="Pisabarro A.G."/>
            <person name="Walton J.D."/>
            <person name="Blanchette R.A."/>
            <person name="Henrissat B."/>
            <person name="Martin F."/>
            <person name="Cullen D."/>
            <person name="Hibbett D.S."/>
            <person name="Grigoriev I.V."/>
        </authorList>
    </citation>
    <scope>NUCLEOTIDE SEQUENCE [LARGE SCALE GENOMIC DNA]</scope>
    <source>
        <strain evidence="3">CBS 339.88</strain>
    </source>
</reference>
<name>A0A067SDV8_GALM3</name>
<dbReference type="Proteomes" id="UP000027222">
    <property type="component" value="Unassembled WGS sequence"/>
</dbReference>